<dbReference type="InterPro" id="IPR023214">
    <property type="entry name" value="HAD_sf"/>
</dbReference>
<dbReference type="PROSITE" id="PS50969">
    <property type="entry name" value="FCP1"/>
    <property type="match status" value="1"/>
</dbReference>
<evidence type="ECO:0000256" key="7">
    <source>
        <dbReference type="ARBA" id="ARBA00022946"/>
    </source>
</evidence>
<keyword evidence="8 12" id="KW-1133">Transmembrane helix</keyword>
<dbReference type="InterPro" id="IPR004274">
    <property type="entry name" value="FCP1_dom"/>
</dbReference>
<comment type="subunit">
    <text evidence="12">Component of the TIM23 complex.</text>
</comment>
<dbReference type="GeneID" id="106161330"/>
<keyword evidence="11 12" id="KW-0472">Membrane</keyword>
<dbReference type="SMART" id="SM00577">
    <property type="entry name" value="CPDc"/>
    <property type="match status" value="1"/>
</dbReference>
<proteinExistence type="inferred from homology"/>
<keyword evidence="3 12" id="KW-0813">Transport</keyword>
<keyword evidence="5" id="KW-0999">Mitochondrion inner membrane</keyword>
<evidence type="ECO:0000259" key="14">
    <source>
        <dbReference type="PROSITE" id="PS50969"/>
    </source>
</evidence>
<dbReference type="GO" id="GO:0015031">
    <property type="term" value="P:protein transport"/>
    <property type="evidence" value="ECO:0007669"/>
    <property type="project" value="UniProtKB-KW"/>
</dbReference>
<evidence type="ECO:0000256" key="8">
    <source>
        <dbReference type="ARBA" id="ARBA00022989"/>
    </source>
</evidence>
<dbReference type="SUPFAM" id="SSF56784">
    <property type="entry name" value="HAD-like"/>
    <property type="match status" value="1"/>
</dbReference>
<evidence type="ECO:0000256" key="11">
    <source>
        <dbReference type="ARBA" id="ARBA00023136"/>
    </source>
</evidence>
<keyword evidence="4 12" id="KW-0812">Transmembrane</keyword>
<dbReference type="Gene3D" id="3.40.50.1000">
    <property type="entry name" value="HAD superfamily/HAD-like"/>
    <property type="match status" value="1"/>
</dbReference>
<organism evidence="15 16">
    <name type="scientific">Lingula anatina</name>
    <name type="common">Brachiopod</name>
    <name type="synonym">Lingula unguis</name>
    <dbReference type="NCBI Taxonomy" id="7574"/>
    <lineage>
        <taxon>Eukaryota</taxon>
        <taxon>Metazoa</taxon>
        <taxon>Spiralia</taxon>
        <taxon>Lophotrochozoa</taxon>
        <taxon>Brachiopoda</taxon>
        <taxon>Linguliformea</taxon>
        <taxon>Lingulata</taxon>
        <taxon>Lingulida</taxon>
        <taxon>Linguloidea</taxon>
        <taxon>Lingulidae</taxon>
        <taxon>Lingula</taxon>
    </lineage>
</organism>
<dbReference type="CDD" id="cd07521">
    <property type="entry name" value="HAD_FCP1-like"/>
    <property type="match status" value="1"/>
</dbReference>
<dbReference type="Proteomes" id="UP000085678">
    <property type="component" value="Unplaced"/>
</dbReference>
<dbReference type="GO" id="GO:0005744">
    <property type="term" value="C:TIM23 mitochondrial import inner membrane translocase complex"/>
    <property type="evidence" value="ECO:0007669"/>
    <property type="project" value="UniProtKB-UniRule"/>
</dbReference>
<dbReference type="FunFam" id="3.40.50.1000:FF:000019">
    <property type="entry name" value="Mitochondrial import inner membrane translocase subunit TIM50"/>
    <property type="match status" value="1"/>
</dbReference>
<accession>A0A1S3I787</accession>
<evidence type="ECO:0000256" key="2">
    <source>
        <dbReference type="ARBA" id="ARBA00006344"/>
    </source>
</evidence>
<evidence type="ECO:0000256" key="4">
    <source>
        <dbReference type="ARBA" id="ARBA00022692"/>
    </source>
</evidence>
<evidence type="ECO:0000313" key="15">
    <source>
        <dbReference type="Proteomes" id="UP000085678"/>
    </source>
</evidence>
<protein>
    <recommendedName>
        <fullName evidence="12">Mitochondrial import inner membrane translocase subunit TIM50</fullName>
    </recommendedName>
</protein>
<sequence>MCLIRNVQKLSVLHISQPHQNGRLFHISTNNSIKWRLSCEFCRRNRDMRFYSNGPKEPDGQGLKLSGQLTGDLLKTKVDIDNNGDKQDFKGQENSEHKEKKDEKKANMFIALNLVFICGFGVCGVWWLGQPGKDQDGQPIEDEFSHLPKFEATLKRAWRNINLTKEAIAEPSDRKLLPDPLPEPYYQPPYTLVLEIKDVLVHPEWGFVTGWRYQKRPGVDYFLQQCGPPLFEVVVYTSMPAYTAFPIINSLDPNGYIMYRLFRDATEYKAEGRMGGIHVKDLSCLNRDLNKVIFVDFDSKAFQKHPRNSLGLKQWTGDRDDRTLVDLATFLRAIAVSGVDDVRKVLDYYKQYDDPLEAFKEKKRELAAEFEKPPEQPKISTKWSPGFFGRR</sequence>
<evidence type="ECO:0000256" key="9">
    <source>
        <dbReference type="ARBA" id="ARBA00023010"/>
    </source>
</evidence>
<dbReference type="InterPro" id="IPR036412">
    <property type="entry name" value="HAD-like_sf"/>
</dbReference>
<dbReference type="OrthoDB" id="287041at2759"/>
<feature type="region of interest" description="Disordered" evidence="13">
    <location>
        <begin position="83"/>
        <end position="102"/>
    </location>
</feature>
<feature type="domain" description="FCP1 homology" evidence="14">
    <location>
        <begin position="185"/>
        <end position="334"/>
    </location>
</feature>
<evidence type="ECO:0000256" key="1">
    <source>
        <dbReference type="ARBA" id="ARBA00004434"/>
    </source>
</evidence>
<evidence type="ECO:0000256" key="5">
    <source>
        <dbReference type="ARBA" id="ARBA00022792"/>
    </source>
</evidence>
<dbReference type="PANTHER" id="PTHR12210">
    <property type="entry name" value="DULLARD PROTEIN PHOSPHATASE"/>
    <property type="match status" value="1"/>
</dbReference>
<keyword evidence="9 12" id="KW-0811">Translocation</keyword>
<comment type="subcellular location">
    <subcellularLocation>
        <location evidence="1 12">Mitochondrion inner membrane</location>
        <topology evidence="1 12">Single-pass membrane protein</topology>
    </subcellularLocation>
</comment>
<evidence type="ECO:0000256" key="3">
    <source>
        <dbReference type="ARBA" id="ARBA00022448"/>
    </source>
</evidence>
<feature type="region of interest" description="Disordered" evidence="13">
    <location>
        <begin position="369"/>
        <end position="391"/>
    </location>
</feature>
<evidence type="ECO:0000256" key="6">
    <source>
        <dbReference type="ARBA" id="ARBA00022927"/>
    </source>
</evidence>
<comment type="similarity">
    <text evidence="2 12">Belongs to the TIM50 family.</text>
</comment>
<keyword evidence="10 12" id="KW-0496">Mitochondrion</keyword>
<gene>
    <name evidence="16" type="primary">LOC106161330</name>
</gene>
<keyword evidence="15" id="KW-1185">Reference proteome</keyword>
<comment type="function">
    <text evidence="12">Essential component of the TIM23 complex, a complex that mediates the translocation of transit peptide-containing proteins across the mitochondrial inner membrane.</text>
</comment>
<evidence type="ECO:0000313" key="16">
    <source>
        <dbReference type="RefSeq" id="XP_013393716.1"/>
    </source>
</evidence>
<evidence type="ECO:0000256" key="12">
    <source>
        <dbReference type="RuleBase" id="RU365079"/>
    </source>
</evidence>
<dbReference type="InterPro" id="IPR050365">
    <property type="entry name" value="TIM50"/>
</dbReference>
<dbReference type="Pfam" id="PF03031">
    <property type="entry name" value="NIF"/>
    <property type="match status" value="1"/>
</dbReference>
<dbReference type="RefSeq" id="XP_013393716.1">
    <property type="nucleotide sequence ID" value="XM_013538262.2"/>
</dbReference>
<evidence type="ECO:0000256" key="13">
    <source>
        <dbReference type="SAM" id="MobiDB-lite"/>
    </source>
</evidence>
<reference evidence="16" key="1">
    <citation type="submission" date="2025-08" db="UniProtKB">
        <authorList>
            <consortium name="RefSeq"/>
        </authorList>
    </citation>
    <scope>IDENTIFICATION</scope>
    <source>
        <tissue evidence="16">Gonads</tissue>
    </source>
</reference>
<keyword evidence="7 12" id="KW-0809">Transit peptide</keyword>
<keyword evidence="6 12" id="KW-0653">Protein transport</keyword>
<feature type="transmembrane region" description="Helical" evidence="12">
    <location>
        <begin position="108"/>
        <end position="129"/>
    </location>
</feature>
<name>A0A1S3I787_LINAN</name>
<evidence type="ECO:0000256" key="10">
    <source>
        <dbReference type="ARBA" id="ARBA00023128"/>
    </source>
</evidence>
<dbReference type="AlphaFoldDB" id="A0A1S3I787"/>